<dbReference type="EMBL" id="CAJVPZ010007083">
    <property type="protein sequence ID" value="CAG8581668.1"/>
    <property type="molecule type" value="Genomic_DNA"/>
</dbReference>
<dbReference type="Pfam" id="PF25622">
    <property type="entry name" value="Phi29_MCP"/>
    <property type="match status" value="1"/>
</dbReference>
<accession>A0A9N9BXH1</accession>
<dbReference type="Proteomes" id="UP000789396">
    <property type="component" value="Unassembled WGS sequence"/>
</dbReference>
<keyword evidence="2" id="KW-0732">Signal</keyword>
<evidence type="ECO:0000256" key="2">
    <source>
        <dbReference type="SAM" id="SignalP"/>
    </source>
</evidence>
<organism evidence="3 4">
    <name type="scientific">Racocetra fulgida</name>
    <dbReference type="NCBI Taxonomy" id="60492"/>
    <lineage>
        <taxon>Eukaryota</taxon>
        <taxon>Fungi</taxon>
        <taxon>Fungi incertae sedis</taxon>
        <taxon>Mucoromycota</taxon>
        <taxon>Glomeromycotina</taxon>
        <taxon>Glomeromycetes</taxon>
        <taxon>Diversisporales</taxon>
        <taxon>Gigasporaceae</taxon>
        <taxon>Racocetra</taxon>
    </lineage>
</organism>
<feature type="compositionally biased region" description="Basic and acidic residues" evidence="1">
    <location>
        <begin position="186"/>
        <end position="195"/>
    </location>
</feature>
<keyword evidence="4" id="KW-1185">Reference proteome</keyword>
<evidence type="ECO:0000313" key="3">
    <source>
        <dbReference type="EMBL" id="CAG8581668.1"/>
    </source>
</evidence>
<reference evidence="3" key="1">
    <citation type="submission" date="2021-06" db="EMBL/GenBank/DDBJ databases">
        <authorList>
            <person name="Kallberg Y."/>
            <person name="Tangrot J."/>
            <person name="Rosling A."/>
        </authorList>
    </citation>
    <scope>NUCLEOTIDE SEQUENCE</scope>
    <source>
        <strain evidence="3">IN212</strain>
    </source>
</reference>
<dbReference type="OrthoDB" id="2431840at2759"/>
<evidence type="ECO:0000256" key="1">
    <source>
        <dbReference type="SAM" id="MobiDB-lite"/>
    </source>
</evidence>
<evidence type="ECO:0000313" key="4">
    <source>
        <dbReference type="Proteomes" id="UP000789396"/>
    </source>
</evidence>
<feature type="signal peptide" evidence="2">
    <location>
        <begin position="1"/>
        <end position="20"/>
    </location>
</feature>
<sequence length="338" mass="38717">MPTAAFLVFGFVVLPSLDKAIVVLKLIKSAYNGMDEVSSNYNKGYQKPGKTNCETRQSKVLTIDPDFLDDLEIFFLADVARDSNLNPYKLFKSVIVKKLENNVLATIHDEKSVVYRIINPDEIQHEKTLGGGMEKFAYHVEVVGDQERNILQNDIATLQNSADVAVVEGLNKKISNLRTQNEELIKKNRKLEQKSKTKNNQGNDNLPQLKAELFNQVQNIYQELKDQISQATIAWGRQEIEKKLGEDENQKSPSPENKKEIVVDLIKYEENDLGEYENIEIQFKSGKILRTRPKDYVESVKPEKKEIFLKDEEITLFFNNSTKTPNLLDAETIYLEDL</sequence>
<name>A0A9N9BXH1_9GLOM</name>
<feature type="chain" id="PRO_5040221603" evidence="2">
    <location>
        <begin position="21"/>
        <end position="338"/>
    </location>
</feature>
<proteinExistence type="predicted"/>
<protein>
    <submittedName>
        <fullName evidence="3">4558_t:CDS:1</fullName>
    </submittedName>
</protein>
<comment type="caution">
    <text evidence="3">The sequence shown here is derived from an EMBL/GenBank/DDBJ whole genome shotgun (WGS) entry which is preliminary data.</text>
</comment>
<gene>
    <name evidence="3" type="ORF">RFULGI_LOCUS5875</name>
</gene>
<feature type="region of interest" description="Disordered" evidence="1">
    <location>
        <begin position="186"/>
        <end position="207"/>
    </location>
</feature>
<dbReference type="AlphaFoldDB" id="A0A9N9BXH1"/>